<comment type="caution">
    <text evidence="2">The sequence shown here is derived from an EMBL/GenBank/DDBJ whole genome shotgun (WGS) entry which is preliminary data.</text>
</comment>
<evidence type="ECO:0000256" key="1">
    <source>
        <dbReference type="SAM" id="MobiDB-lite"/>
    </source>
</evidence>
<reference evidence="2" key="1">
    <citation type="submission" date="2023-06" db="EMBL/GenBank/DDBJ databases">
        <authorList>
            <consortium name="Lawrence Berkeley National Laboratory"/>
            <person name="Ahrendt S."/>
            <person name="Sahu N."/>
            <person name="Indic B."/>
            <person name="Wong-Bajracharya J."/>
            <person name="Merenyi Z."/>
            <person name="Ke H.-M."/>
            <person name="Monk M."/>
            <person name="Kocsube S."/>
            <person name="Drula E."/>
            <person name="Lipzen A."/>
            <person name="Balint B."/>
            <person name="Henrissat B."/>
            <person name="Andreopoulos B."/>
            <person name="Martin F.M."/>
            <person name="Harder C.B."/>
            <person name="Rigling D."/>
            <person name="Ford K.L."/>
            <person name="Foster G.D."/>
            <person name="Pangilinan J."/>
            <person name="Papanicolaou A."/>
            <person name="Barry K."/>
            <person name="LaButti K."/>
            <person name="Viragh M."/>
            <person name="Koriabine M."/>
            <person name="Yan M."/>
            <person name="Riley R."/>
            <person name="Champramary S."/>
            <person name="Plett K.L."/>
            <person name="Tsai I.J."/>
            <person name="Slot J."/>
            <person name="Sipos G."/>
            <person name="Plett J."/>
            <person name="Nagy L.G."/>
            <person name="Grigoriev I.V."/>
        </authorList>
    </citation>
    <scope>NUCLEOTIDE SEQUENCE</scope>
    <source>
        <strain evidence="2">FPL87.14</strain>
    </source>
</reference>
<keyword evidence="3" id="KW-1185">Reference proteome</keyword>
<proteinExistence type="predicted"/>
<feature type="region of interest" description="Disordered" evidence="1">
    <location>
        <begin position="402"/>
        <end position="430"/>
    </location>
</feature>
<evidence type="ECO:0000313" key="3">
    <source>
        <dbReference type="Proteomes" id="UP001175226"/>
    </source>
</evidence>
<dbReference type="AlphaFoldDB" id="A0AA39IVY7"/>
<feature type="region of interest" description="Disordered" evidence="1">
    <location>
        <begin position="376"/>
        <end position="395"/>
    </location>
</feature>
<accession>A0AA39IVY7</accession>
<gene>
    <name evidence="2" type="ORF">EV421DRAFT_1743087</name>
</gene>
<feature type="compositionally biased region" description="Polar residues" evidence="1">
    <location>
        <begin position="376"/>
        <end position="390"/>
    </location>
</feature>
<protein>
    <submittedName>
        <fullName evidence="2">Uncharacterized protein</fullName>
    </submittedName>
</protein>
<dbReference type="EMBL" id="JAUEPT010000113">
    <property type="protein sequence ID" value="KAK0431485.1"/>
    <property type="molecule type" value="Genomic_DNA"/>
</dbReference>
<dbReference type="Proteomes" id="UP001175226">
    <property type="component" value="Unassembled WGS sequence"/>
</dbReference>
<organism evidence="2 3">
    <name type="scientific">Armillaria borealis</name>
    <dbReference type="NCBI Taxonomy" id="47425"/>
    <lineage>
        <taxon>Eukaryota</taxon>
        <taxon>Fungi</taxon>
        <taxon>Dikarya</taxon>
        <taxon>Basidiomycota</taxon>
        <taxon>Agaricomycotina</taxon>
        <taxon>Agaricomycetes</taxon>
        <taxon>Agaricomycetidae</taxon>
        <taxon>Agaricales</taxon>
        <taxon>Marasmiineae</taxon>
        <taxon>Physalacriaceae</taxon>
        <taxon>Armillaria</taxon>
    </lineage>
</organism>
<sequence>MQCIRCVPYDKIHAYKSKPRGSKLPETRIIQLQNLEISLLGTRVAKVETMAKPFQSNFEKLIDRTSSSGRFMCSKHTKADYIATDYDGFRQDHTKHKQHAVDPQRVPSRLDVVASHKASPAIMWGDALHAKSSTNLMAFSRFASSEMQPQATASARQQALLDEGARVHTALRQPLLTPRSVLNEDSMKRNLMQANRFMQPTPIPSSIRLLARSDCLCSRLNSNQGKNSQQIAITFGQGIPRGIKRRGAAGFFRRRLPNFSEFNSGPPHRGQGSNFLRLKMNMELLVHARAMDRDMDSFNLDPRLIQHLVAGPVTKPDVPPQYQEVDDYAPDVMTLSTGDSSYREHDDDDHENDHPSLYFCSMTFKPVFTQPHWTTQLGSSPEPLQSNPSMGNARKRRLRAKAKPTATYEESDGMAKGNVPKTKRNRSSHQVDCNLMRAKAKCQERIISQGVEVLRSSE</sequence>
<evidence type="ECO:0000313" key="2">
    <source>
        <dbReference type="EMBL" id="KAK0431485.1"/>
    </source>
</evidence>
<name>A0AA39IVY7_9AGAR</name>